<evidence type="ECO:0000256" key="3">
    <source>
        <dbReference type="SAM" id="MobiDB-lite"/>
    </source>
</evidence>
<evidence type="ECO:0000313" key="6">
    <source>
        <dbReference type="Proteomes" id="UP000281431"/>
    </source>
</evidence>
<dbReference type="Proteomes" id="UP000281431">
    <property type="component" value="Unassembled WGS sequence"/>
</dbReference>
<keyword evidence="2 5" id="KW-0808">Transferase</keyword>
<keyword evidence="6" id="KW-1185">Reference proteome</keyword>
<reference evidence="5 6" key="1">
    <citation type="submission" date="2018-10" db="EMBL/GenBank/DDBJ databases">
        <title>Natrarchaeobius chitinivorans gen. nov., sp. nov., and Natrarchaeobius haloalkaliphilus sp. nov., alkaliphilic, chitin-utilizing haloarchaea from hypersaline alkaline lakes.</title>
        <authorList>
            <person name="Sorokin D.Y."/>
            <person name="Elcheninov A.G."/>
            <person name="Kostrikina N.A."/>
            <person name="Bale N.J."/>
            <person name="Sinninghe Damste J.S."/>
            <person name="Khijniak T.V."/>
            <person name="Kublanov I.V."/>
            <person name="Toshchakov S.V."/>
        </authorList>
    </citation>
    <scope>NUCLEOTIDE SEQUENCE [LARGE SCALE GENOMIC DNA]</scope>
    <source>
        <strain evidence="5 6">AArcht7</strain>
    </source>
</reference>
<dbReference type="PANTHER" id="PTHR12526">
    <property type="entry name" value="GLYCOSYLTRANSFERASE"/>
    <property type="match status" value="1"/>
</dbReference>
<dbReference type="Gene3D" id="3.40.50.2000">
    <property type="entry name" value="Glycogen Phosphorylase B"/>
    <property type="match status" value="2"/>
</dbReference>
<name>A0A3N6MZ61_NATCH</name>
<dbReference type="Pfam" id="PF00534">
    <property type="entry name" value="Glycos_transf_1"/>
    <property type="match status" value="1"/>
</dbReference>
<gene>
    <name evidence="5" type="ORF">EA472_05640</name>
</gene>
<dbReference type="GO" id="GO:0016757">
    <property type="term" value="F:glycosyltransferase activity"/>
    <property type="evidence" value="ECO:0007669"/>
    <property type="project" value="UniProtKB-KW"/>
</dbReference>
<sequence length="384" mass="42464">MHVGLVVYGGLEETSGGFRYDRRLVAHLERRDDDVEVVALPWRSYPRHLLDGFSPSIRTRLDRPFDVLVQDELCHPSLWRHVDRLDRPAAVVSLVHLLRSGRSERSRHRLDPRRIVDASVERRYLRGVDAAICTSRDTRDRVAELADVPTLVAPPGGRAEGPALDDDRVETRARTIHPLRIAFLGNVIPRKGLPTLLEGLRRADCAWNLTVVGSLETDPAHRESVLSTVRESGLDDRVTLTGEVTDEELEPILERQHVLAVPSTYEGFGMAYLEAMEYGVVPIASAVGGAGEFVEHGRNGYLVEPGAAGAIADIVDRLAANRDELAALGANALETAASHPTWEESMASVRRFLKEQATRKRRDRSSGTPSGGRLERGSHRGDRS</sequence>
<dbReference type="AlphaFoldDB" id="A0A3N6MZ61"/>
<protein>
    <submittedName>
        <fullName evidence="5">Glycosyltransferase family 1 protein</fullName>
    </submittedName>
</protein>
<feature type="region of interest" description="Disordered" evidence="3">
    <location>
        <begin position="347"/>
        <end position="384"/>
    </location>
</feature>
<dbReference type="EMBL" id="REFZ01000003">
    <property type="protein sequence ID" value="RQH01802.1"/>
    <property type="molecule type" value="Genomic_DNA"/>
</dbReference>
<dbReference type="PANTHER" id="PTHR12526:SF510">
    <property type="entry name" value="D-INOSITOL 3-PHOSPHATE GLYCOSYLTRANSFERASE"/>
    <property type="match status" value="1"/>
</dbReference>
<evidence type="ECO:0000256" key="2">
    <source>
        <dbReference type="ARBA" id="ARBA00022679"/>
    </source>
</evidence>
<feature type="domain" description="Glycosyl transferase family 1" evidence="4">
    <location>
        <begin position="180"/>
        <end position="332"/>
    </location>
</feature>
<keyword evidence="1" id="KW-0328">Glycosyltransferase</keyword>
<comment type="caution">
    <text evidence="5">The sequence shown here is derived from an EMBL/GenBank/DDBJ whole genome shotgun (WGS) entry which is preliminary data.</text>
</comment>
<feature type="compositionally biased region" description="Basic and acidic residues" evidence="3">
    <location>
        <begin position="373"/>
        <end position="384"/>
    </location>
</feature>
<dbReference type="OrthoDB" id="131038at2157"/>
<dbReference type="CDD" id="cd03801">
    <property type="entry name" value="GT4_PimA-like"/>
    <property type="match status" value="1"/>
</dbReference>
<evidence type="ECO:0000256" key="1">
    <source>
        <dbReference type="ARBA" id="ARBA00022676"/>
    </source>
</evidence>
<accession>A0A3N6MZ61</accession>
<evidence type="ECO:0000313" key="5">
    <source>
        <dbReference type="EMBL" id="RQH01802.1"/>
    </source>
</evidence>
<organism evidence="5 6">
    <name type="scientific">Natrarchaeobius chitinivorans</name>
    <dbReference type="NCBI Taxonomy" id="1679083"/>
    <lineage>
        <taxon>Archaea</taxon>
        <taxon>Methanobacteriati</taxon>
        <taxon>Methanobacteriota</taxon>
        <taxon>Stenosarchaea group</taxon>
        <taxon>Halobacteria</taxon>
        <taxon>Halobacteriales</taxon>
        <taxon>Natrialbaceae</taxon>
        <taxon>Natrarchaeobius</taxon>
    </lineage>
</organism>
<dbReference type="SUPFAM" id="SSF53756">
    <property type="entry name" value="UDP-Glycosyltransferase/glycogen phosphorylase"/>
    <property type="match status" value="1"/>
</dbReference>
<proteinExistence type="predicted"/>
<dbReference type="InterPro" id="IPR001296">
    <property type="entry name" value="Glyco_trans_1"/>
</dbReference>
<evidence type="ECO:0000259" key="4">
    <source>
        <dbReference type="Pfam" id="PF00534"/>
    </source>
</evidence>